<evidence type="ECO:0000256" key="1">
    <source>
        <dbReference type="SAM" id="MobiDB-lite"/>
    </source>
</evidence>
<evidence type="ECO:0000313" key="5">
    <source>
        <dbReference type="Proteomes" id="UP000182800"/>
    </source>
</evidence>
<comment type="caution">
    <text evidence="2">The sequence shown here is derived from an EMBL/GenBank/DDBJ whole genome shotgun (WGS) entry which is preliminary data.</text>
</comment>
<dbReference type="STRING" id="1653334.GA0071312_1745"/>
<organism evidence="2 4">
    <name type="scientific">Saliniramus fredricksonii</name>
    <dbReference type="NCBI Taxonomy" id="1653334"/>
    <lineage>
        <taxon>Bacteria</taxon>
        <taxon>Pseudomonadati</taxon>
        <taxon>Pseudomonadota</taxon>
        <taxon>Alphaproteobacteria</taxon>
        <taxon>Hyphomicrobiales</taxon>
        <taxon>Salinarimonadaceae</taxon>
        <taxon>Saliniramus</taxon>
    </lineage>
</organism>
<reference evidence="3 5" key="2">
    <citation type="submission" date="2016-08" db="EMBL/GenBank/DDBJ databases">
        <authorList>
            <person name="Varghese N."/>
            <person name="Submissions Spin"/>
        </authorList>
    </citation>
    <scope>NUCLEOTIDE SEQUENCE [LARGE SCALE GENOMIC DNA]</scope>
    <source>
        <strain evidence="3 5">HL-109</strain>
    </source>
</reference>
<dbReference type="EMBL" id="FMBM01000002">
    <property type="protein sequence ID" value="SCC80817.1"/>
    <property type="molecule type" value="Genomic_DNA"/>
</dbReference>
<accession>A0A0P8BKF2</accession>
<name>A0A0P8BKF2_9HYPH</name>
<dbReference type="AlphaFoldDB" id="A0A0P8BKF2"/>
<protein>
    <submittedName>
        <fullName evidence="2">Uncharacterized protein</fullName>
    </submittedName>
</protein>
<sequence>MLSQFLMTGLPRDRRSTTGPIAGGSALRRVRSAAEYKAVTSAVRDFTPPNDLPEFWNKLDLHDPEARYDGFDVVPEGIYLRDDKSGKPVLFEASGVIYLAFKGTGNPAGTVAAEVKGRLWREGDVLKAEVTDLIPLLPE</sequence>
<keyword evidence="5" id="KW-1185">Reference proteome</keyword>
<evidence type="ECO:0000313" key="3">
    <source>
        <dbReference type="EMBL" id="SCC80817.1"/>
    </source>
</evidence>
<evidence type="ECO:0000313" key="2">
    <source>
        <dbReference type="EMBL" id="KPQ09992.1"/>
    </source>
</evidence>
<gene>
    <name evidence="3" type="ORF">GA0071312_1745</name>
    <name evidence="2" type="ORF">HLUCCO17_12865</name>
</gene>
<dbReference type="Proteomes" id="UP000050497">
    <property type="component" value="Unassembled WGS sequence"/>
</dbReference>
<proteinExistence type="predicted"/>
<dbReference type="Proteomes" id="UP000182800">
    <property type="component" value="Unassembled WGS sequence"/>
</dbReference>
<evidence type="ECO:0000313" key="4">
    <source>
        <dbReference type="Proteomes" id="UP000050497"/>
    </source>
</evidence>
<reference evidence="2 4" key="1">
    <citation type="submission" date="2015-09" db="EMBL/GenBank/DDBJ databases">
        <title>Identification and resolution of microdiversity through metagenomic sequencing of parallel consortia.</title>
        <authorList>
            <person name="Nelson W.C."/>
            <person name="Romine M.F."/>
            <person name="Lindemann S.R."/>
        </authorList>
    </citation>
    <scope>NUCLEOTIDE SEQUENCE [LARGE SCALE GENOMIC DNA]</scope>
    <source>
        <strain evidence="2">HL-109</strain>
    </source>
</reference>
<feature type="region of interest" description="Disordered" evidence="1">
    <location>
        <begin position="1"/>
        <end position="23"/>
    </location>
</feature>
<dbReference type="EMBL" id="LJSX01000020">
    <property type="protein sequence ID" value="KPQ09992.1"/>
    <property type="molecule type" value="Genomic_DNA"/>
</dbReference>